<organism evidence="1 2">
    <name type="scientific">Rhodocollybia butyracea</name>
    <dbReference type="NCBI Taxonomy" id="206335"/>
    <lineage>
        <taxon>Eukaryota</taxon>
        <taxon>Fungi</taxon>
        <taxon>Dikarya</taxon>
        <taxon>Basidiomycota</taxon>
        <taxon>Agaricomycotina</taxon>
        <taxon>Agaricomycetes</taxon>
        <taxon>Agaricomycetidae</taxon>
        <taxon>Agaricales</taxon>
        <taxon>Marasmiineae</taxon>
        <taxon>Omphalotaceae</taxon>
        <taxon>Rhodocollybia</taxon>
    </lineage>
</organism>
<accession>A0A9P5TXP2</accession>
<dbReference type="AlphaFoldDB" id="A0A9P5TXP2"/>
<dbReference type="Proteomes" id="UP000772434">
    <property type="component" value="Unassembled WGS sequence"/>
</dbReference>
<sequence length="187" mass="20406">MSNIIASSQQTCFHIPNSTTLSINSGSQDLNIPGVSISISDSNSASHKGSSEREAQILSDTYLKLSAGIHYSLIGRNGVGKSTLLCIPVGFRIVLLQQIYKDGEKESDKAMSVLEFVVSNEAPQQVLDNTQDPMEAAIVIWTLQYEDDLRVLEEAKKVANLRSGSKGIAARKKLKVIEKRVADKKET</sequence>
<gene>
    <name evidence="1" type="ORF">BDP27DRAFT_1371232</name>
</gene>
<evidence type="ECO:0000313" key="1">
    <source>
        <dbReference type="EMBL" id="KAF9059670.1"/>
    </source>
</evidence>
<dbReference type="EMBL" id="JADNRY010000285">
    <property type="protein sequence ID" value="KAF9059670.1"/>
    <property type="molecule type" value="Genomic_DNA"/>
</dbReference>
<reference evidence="1" key="1">
    <citation type="submission" date="2020-11" db="EMBL/GenBank/DDBJ databases">
        <authorList>
            <consortium name="DOE Joint Genome Institute"/>
            <person name="Ahrendt S."/>
            <person name="Riley R."/>
            <person name="Andreopoulos W."/>
            <person name="Labutti K."/>
            <person name="Pangilinan J."/>
            <person name="Ruiz-Duenas F.J."/>
            <person name="Barrasa J.M."/>
            <person name="Sanchez-Garcia M."/>
            <person name="Camarero S."/>
            <person name="Miyauchi S."/>
            <person name="Serrano A."/>
            <person name="Linde D."/>
            <person name="Babiker R."/>
            <person name="Drula E."/>
            <person name="Ayuso-Fernandez I."/>
            <person name="Pacheco R."/>
            <person name="Padilla G."/>
            <person name="Ferreira P."/>
            <person name="Barriuso J."/>
            <person name="Kellner H."/>
            <person name="Castanera R."/>
            <person name="Alfaro M."/>
            <person name="Ramirez L."/>
            <person name="Pisabarro A.G."/>
            <person name="Kuo A."/>
            <person name="Tritt A."/>
            <person name="Lipzen A."/>
            <person name="He G."/>
            <person name="Yan M."/>
            <person name="Ng V."/>
            <person name="Cullen D."/>
            <person name="Martin F."/>
            <person name="Rosso M.-N."/>
            <person name="Henrissat B."/>
            <person name="Hibbett D."/>
            <person name="Martinez A.T."/>
            <person name="Grigoriev I.V."/>
        </authorList>
    </citation>
    <scope>NUCLEOTIDE SEQUENCE</scope>
    <source>
        <strain evidence="1">AH 40177</strain>
    </source>
</reference>
<comment type="caution">
    <text evidence="1">The sequence shown here is derived from an EMBL/GenBank/DDBJ whole genome shotgun (WGS) entry which is preliminary data.</text>
</comment>
<dbReference type="SUPFAM" id="SSF52540">
    <property type="entry name" value="P-loop containing nucleoside triphosphate hydrolases"/>
    <property type="match status" value="1"/>
</dbReference>
<dbReference type="OrthoDB" id="2110130at2759"/>
<keyword evidence="2" id="KW-1185">Reference proteome</keyword>
<dbReference type="InterPro" id="IPR027417">
    <property type="entry name" value="P-loop_NTPase"/>
</dbReference>
<dbReference type="Gene3D" id="3.40.50.300">
    <property type="entry name" value="P-loop containing nucleotide triphosphate hydrolases"/>
    <property type="match status" value="1"/>
</dbReference>
<evidence type="ECO:0000313" key="2">
    <source>
        <dbReference type="Proteomes" id="UP000772434"/>
    </source>
</evidence>
<proteinExistence type="predicted"/>
<evidence type="ECO:0008006" key="3">
    <source>
        <dbReference type="Google" id="ProtNLM"/>
    </source>
</evidence>
<protein>
    <recommendedName>
        <fullName evidence="3">ABC transporter domain-containing protein</fullName>
    </recommendedName>
</protein>
<name>A0A9P5TXP2_9AGAR</name>